<accession>A0A1I8J0A2</accession>
<proteinExistence type="inferred from homology"/>
<name>A0A1I8J0A2_9PLAT</name>
<evidence type="ECO:0000313" key="10">
    <source>
        <dbReference type="WBParaSite" id="maker-uti_cns_0045390-snap-gene-2.10-mRNA-1"/>
    </source>
</evidence>
<dbReference type="InterPro" id="IPR050352">
    <property type="entry name" value="ABCG_transporters"/>
</dbReference>
<feature type="region of interest" description="Disordered" evidence="7">
    <location>
        <begin position="1"/>
        <end position="71"/>
    </location>
</feature>
<dbReference type="PANTHER" id="PTHR48041">
    <property type="entry name" value="ABC TRANSPORTER G FAMILY MEMBER 28"/>
    <property type="match status" value="1"/>
</dbReference>
<comment type="subcellular location">
    <subcellularLocation>
        <location evidence="1">Membrane</location>
        <topology evidence="1">Multi-pass membrane protein</topology>
    </subcellularLocation>
</comment>
<evidence type="ECO:0000256" key="5">
    <source>
        <dbReference type="ARBA" id="ARBA00022989"/>
    </source>
</evidence>
<sequence length="200" mass="21538">MPEPKKSKSRGKAAKSGGPAVLSVSCEQQAASSGTNPAATAKAADKEETVPLRSNPPPDGASTAINMPTDNDLKSSYNSLKGKEMFLRLQGKTPLTLEFKNLSYYVRVRNAQKTILDSLNGKFKPGRLVALMGPSGAGKSSLTNVLAGYISKNVEGDILVNGQIRNLRKFRKNSCYIMQEDLLLPHLSVHESMTCSANLR</sequence>
<evidence type="ECO:0000256" key="6">
    <source>
        <dbReference type="ARBA" id="ARBA00023136"/>
    </source>
</evidence>
<evidence type="ECO:0000259" key="8">
    <source>
        <dbReference type="Pfam" id="PF00005"/>
    </source>
</evidence>
<dbReference type="InterPro" id="IPR003439">
    <property type="entry name" value="ABC_transporter-like_ATP-bd"/>
</dbReference>
<dbReference type="GO" id="GO:0005886">
    <property type="term" value="C:plasma membrane"/>
    <property type="evidence" value="ECO:0007669"/>
    <property type="project" value="TreeGrafter"/>
</dbReference>
<keyword evidence="3" id="KW-0813">Transport</keyword>
<protein>
    <submittedName>
        <fullName evidence="10">ABC transporter domain-containing protein</fullName>
    </submittedName>
</protein>
<evidence type="ECO:0000256" key="2">
    <source>
        <dbReference type="ARBA" id="ARBA00005814"/>
    </source>
</evidence>
<evidence type="ECO:0000313" key="9">
    <source>
        <dbReference type="Proteomes" id="UP000095280"/>
    </source>
</evidence>
<dbReference type="InterPro" id="IPR027417">
    <property type="entry name" value="P-loop_NTPase"/>
</dbReference>
<dbReference type="PANTHER" id="PTHR48041:SF78">
    <property type="entry name" value="ABC TRANSPORTER EXPRESSED IN TRACHEA, ISOFORM A"/>
    <property type="match status" value="1"/>
</dbReference>
<dbReference type="SUPFAM" id="SSF52540">
    <property type="entry name" value="P-loop containing nucleoside triphosphate hydrolases"/>
    <property type="match status" value="1"/>
</dbReference>
<dbReference type="GO" id="GO:0016887">
    <property type="term" value="F:ATP hydrolysis activity"/>
    <property type="evidence" value="ECO:0007669"/>
    <property type="project" value="InterPro"/>
</dbReference>
<feature type="domain" description="ABC transporter" evidence="8">
    <location>
        <begin position="116"/>
        <end position="192"/>
    </location>
</feature>
<feature type="compositionally biased region" description="Polar residues" evidence="7">
    <location>
        <begin position="25"/>
        <end position="37"/>
    </location>
</feature>
<dbReference type="Gene3D" id="3.40.50.300">
    <property type="entry name" value="P-loop containing nucleotide triphosphate hydrolases"/>
    <property type="match status" value="1"/>
</dbReference>
<keyword evidence="6" id="KW-0472">Membrane</keyword>
<dbReference type="Proteomes" id="UP000095280">
    <property type="component" value="Unplaced"/>
</dbReference>
<dbReference type="Pfam" id="PF00005">
    <property type="entry name" value="ABC_tran"/>
    <property type="match status" value="1"/>
</dbReference>
<keyword evidence="4" id="KW-0812">Transmembrane</keyword>
<dbReference type="PROSITE" id="PS51257">
    <property type="entry name" value="PROKAR_LIPOPROTEIN"/>
    <property type="match status" value="1"/>
</dbReference>
<dbReference type="AlphaFoldDB" id="A0A1I8J0A2"/>
<keyword evidence="5" id="KW-1133">Transmembrane helix</keyword>
<comment type="similarity">
    <text evidence="2">Belongs to the ABC transporter superfamily. ABCG family. Eye pigment precursor importer (TC 3.A.1.204) subfamily.</text>
</comment>
<keyword evidence="9" id="KW-1185">Reference proteome</keyword>
<evidence type="ECO:0000256" key="3">
    <source>
        <dbReference type="ARBA" id="ARBA00022448"/>
    </source>
</evidence>
<dbReference type="WBParaSite" id="maker-uti_cns_0045390-snap-gene-2.10-mRNA-1">
    <property type="protein sequence ID" value="maker-uti_cns_0045390-snap-gene-2.10-mRNA-1"/>
    <property type="gene ID" value="maker-uti_cns_0045390-snap-gene-2.10"/>
</dbReference>
<evidence type="ECO:0000256" key="4">
    <source>
        <dbReference type="ARBA" id="ARBA00022692"/>
    </source>
</evidence>
<evidence type="ECO:0000256" key="7">
    <source>
        <dbReference type="SAM" id="MobiDB-lite"/>
    </source>
</evidence>
<evidence type="ECO:0000256" key="1">
    <source>
        <dbReference type="ARBA" id="ARBA00004141"/>
    </source>
</evidence>
<reference evidence="10" key="1">
    <citation type="submission" date="2016-11" db="UniProtKB">
        <authorList>
            <consortium name="WormBaseParasite"/>
        </authorList>
    </citation>
    <scope>IDENTIFICATION</scope>
</reference>
<organism evidence="9 10">
    <name type="scientific">Macrostomum lignano</name>
    <dbReference type="NCBI Taxonomy" id="282301"/>
    <lineage>
        <taxon>Eukaryota</taxon>
        <taxon>Metazoa</taxon>
        <taxon>Spiralia</taxon>
        <taxon>Lophotrochozoa</taxon>
        <taxon>Platyhelminthes</taxon>
        <taxon>Rhabditophora</taxon>
        <taxon>Macrostomorpha</taxon>
        <taxon>Macrostomida</taxon>
        <taxon>Macrostomidae</taxon>
        <taxon>Macrostomum</taxon>
    </lineage>
</organism>
<dbReference type="GO" id="GO:0042626">
    <property type="term" value="F:ATPase-coupled transmembrane transporter activity"/>
    <property type="evidence" value="ECO:0007669"/>
    <property type="project" value="TreeGrafter"/>
</dbReference>
<dbReference type="GO" id="GO:0005524">
    <property type="term" value="F:ATP binding"/>
    <property type="evidence" value="ECO:0007669"/>
    <property type="project" value="InterPro"/>
</dbReference>